<name>A0A8U0A5R5_9EURY</name>
<keyword evidence="2" id="KW-0614">Plasmid</keyword>
<feature type="compositionally biased region" description="Basic and acidic residues" evidence="1">
    <location>
        <begin position="239"/>
        <end position="254"/>
    </location>
</feature>
<accession>A0A8U0A5R5</accession>
<dbReference type="Proteomes" id="UP000831768">
    <property type="component" value="Plasmid unnamed1"/>
</dbReference>
<dbReference type="KEGG" id="haad:MW046_13050"/>
<feature type="compositionally biased region" description="Low complexity" evidence="1">
    <location>
        <begin position="147"/>
        <end position="229"/>
    </location>
</feature>
<evidence type="ECO:0000313" key="3">
    <source>
        <dbReference type="Proteomes" id="UP000831768"/>
    </source>
</evidence>
<evidence type="ECO:0000313" key="2">
    <source>
        <dbReference type="EMBL" id="UPM44374.1"/>
    </source>
</evidence>
<dbReference type="EMBL" id="CP096020">
    <property type="protein sequence ID" value="UPM44374.1"/>
    <property type="molecule type" value="Genomic_DNA"/>
</dbReference>
<sequence length="260" mass="28514">MPSAAALVVVAGLVVATVWTVPHQVVGQENIGTKSHIEGELVEPGSSVNDEIEDIQGTDHYKIDIEQPGKLTVNVSKSNGNESKLFASLHRMDTHHLINYTTLERGGQLTAEITEPGMHYIEIEGDGYTDYSFNVNFESSETDEPTTDTPTESTTDTPTQSTTDTQTQSTTDTQTQPTTDTQTQSTTDTQTQPTTDTQTQPTTDTQTQPTTDTQTQSTTDTQTDTQTSSSEEETSPDSEITHELIREDDSNDERRDEEDC</sequence>
<reference evidence="2" key="1">
    <citation type="submission" date="2022-04" db="EMBL/GenBank/DDBJ databases">
        <title>Halocatena sp. nov., isolated from a salt lake.</title>
        <authorList>
            <person name="Cui H.-L."/>
        </authorList>
    </citation>
    <scope>NUCLEOTIDE SEQUENCE</scope>
    <source>
        <strain evidence="2">AD-1</strain>
        <plasmid evidence="2">unnamed1</plasmid>
    </source>
</reference>
<proteinExistence type="predicted"/>
<organism evidence="2 3">
    <name type="scientific">Halocatena salina</name>
    <dbReference type="NCBI Taxonomy" id="2934340"/>
    <lineage>
        <taxon>Archaea</taxon>
        <taxon>Methanobacteriati</taxon>
        <taxon>Methanobacteriota</taxon>
        <taxon>Stenosarchaea group</taxon>
        <taxon>Halobacteria</taxon>
        <taxon>Halobacteriales</taxon>
        <taxon>Natronomonadaceae</taxon>
        <taxon>Halocatena</taxon>
    </lineage>
</organism>
<evidence type="ECO:0000256" key="1">
    <source>
        <dbReference type="SAM" id="MobiDB-lite"/>
    </source>
</evidence>
<keyword evidence="3" id="KW-1185">Reference proteome</keyword>
<geneLocation type="plasmid" evidence="2 3">
    <name>unnamed1</name>
</geneLocation>
<dbReference type="AlphaFoldDB" id="A0A8U0A5R5"/>
<feature type="region of interest" description="Disordered" evidence="1">
    <location>
        <begin position="138"/>
        <end position="260"/>
    </location>
</feature>
<gene>
    <name evidence="2" type="ORF">MW046_13050</name>
</gene>
<protein>
    <submittedName>
        <fullName evidence="2">Uncharacterized protein</fullName>
    </submittedName>
</protein>
<dbReference type="RefSeq" id="WP_247995028.1">
    <property type="nucleotide sequence ID" value="NZ_CP096020.1"/>
</dbReference>
<dbReference type="Gene3D" id="2.60.120.380">
    <property type="match status" value="1"/>
</dbReference>
<dbReference type="GeneID" id="71928991"/>